<reference evidence="4" key="1">
    <citation type="submission" date="2018-04" db="EMBL/GenBank/DDBJ databases">
        <authorList>
            <person name="Liu S."/>
            <person name="Wang Z."/>
            <person name="Li J."/>
        </authorList>
    </citation>
    <scope>NUCLEOTIDE SEQUENCE [LARGE SCALE GENOMIC DNA]</scope>
    <source>
        <strain evidence="4">2189</strain>
    </source>
</reference>
<feature type="domain" description="Acyltransferase 3" evidence="2">
    <location>
        <begin position="19"/>
        <end position="356"/>
    </location>
</feature>
<keyword evidence="4" id="KW-1185">Reference proteome</keyword>
<evidence type="ECO:0000313" key="4">
    <source>
        <dbReference type="Proteomes" id="UP000244989"/>
    </source>
</evidence>
<dbReference type="Proteomes" id="UP000244989">
    <property type="component" value="Unassembled WGS sequence"/>
</dbReference>
<feature type="transmembrane region" description="Helical" evidence="1">
    <location>
        <begin position="342"/>
        <end position="361"/>
    </location>
</feature>
<dbReference type="OrthoDB" id="5242306at2"/>
<dbReference type="KEGG" id="cyz:C3B44_10815"/>
<keyword evidence="3" id="KW-0808">Transferase</keyword>
<feature type="transmembrane region" description="Helical" evidence="1">
    <location>
        <begin position="147"/>
        <end position="167"/>
    </location>
</feature>
<dbReference type="RefSeq" id="WP_108432369.1">
    <property type="nucleotide sequence ID" value="NZ_CP026947.1"/>
</dbReference>
<evidence type="ECO:0000313" key="3">
    <source>
        <dbReference type="EMBL" id="PWC02179.1"/>
    </source>
</evidence>
<dbReference type="GO" id="GO:0009103">
    <property type="term" value="P:lipopolysaccharide biosynthetic process"/>
    <property type="evidence" value="ECO:0007669"/>
    <property type="project" value="TreeGrafter"/>
</dbReference>
<feature type="transmembrane region" description="Helical" evidence="1">
    <location>
        <begin position="58"/>
        <end position="75"/>
    </location>
</feature>
<name>A0A2U1T866_9CORY</name>
<evidence type="ECO:0000256" key="1">
    <source>
        <dbReference type="SAM" id="Phobius"/>
    </source>
</evidence>
<organism evidence="3 4">
    <name type="scientific">Corynebacterium yudongzhengii</name>
    <dbReference type="NCBI Taxonomy" id="2080740"/>
    <lineage>
        <taxon>Bacteria</taxon>
        <taxon>Bacillati</taxon>
        <taxon>Actinomycetota</taxon>
        <taxon>Actinomycetes</taxon>
        <taxon>Mycobacteriales</taxon>
        <taxon>Corynebacteriaceae</taxon>
        <taxon>Corynebacterium</taxon>
    </lineage>
</organism>
<feature type="transmembrane region" description="Helical" evidence="1">
    <location>
        <begin position="212"/>
        <end position="230"/>
    </location>
</feature>
<dbReference type="InterPro" id="IPR002656">
    <property type="entry name" value="Acyl_transf_3_dom"/>
</dbReference>
<proteinExistence type="predicted"/>
<dbReference type="InterPro" id="IPR050879">
    <property type="entry name" value="Acyltransferase_3"/>
</dbReference>
<keyword evidence="1" id="KW-0812">Transmembrane</keyword>
<comment type="caution">
    <text evidence="3">The sequence shown here is derived from an EMBL/GenBank/DDBJ whole genome shotgun (WGS) entry which is preliminary data.</text>
</comment>
<feature type="transmembrane region" description="Helical" evidence="1">
    <location>
        <begin position="315"/>
        <end position="336"/>
    </location>
</feature>
<keyword evidence="1" id="KW-1133">Transmembrane helix</keyword>
<dbReference type="AlphaFoldDB" id="A0A2U1T866"/>
<protein>
    <submittedName>
        <fullName evidence="3">Acyltransferase</fullName>
    </submittedName>
</protein>
<dbReference type="PANTHER" id="PTHR23028">
    <property type="entry name" value="ACETYLTRANSFERASE"/>
    <property type="match status" value="1"/>
</dbReference>
<feature type="transmembrane region" description="Helical" evidence="1">
    <location>
        <begin position="273"/>
        <end position="294"/>
    </location>
</feature>
<dbReference type="PANTHER" id="PTHR23028:SF53">
    <property type="entry name" value="ACYL_TRANSF_3 DOMAIN-CONTAINING PROTEIN"/>
    <property type="match status" value="1"/>
</dbReference>
<feature type="transmembrane region" description="Helical" evidence="1">
    <location>
        <begin position="242"/>
        <end position="261"/>
    </location>
</feature>
<accession>A0A2U1T866</accession>
<gene>
    <name evidence="3" type="ORF">DF222_03580</name>
</gene>
<dbReference type="EMBL" id="QEEZ01000005">
    <property type="protein sequence ID" value="PWC02179.1"/>
    <property type="molecule type" value="Genomic_DNA"/>
</dbReference>
<feature type="transmembrane region" description="Helical" evidence="1">
    <location>
        <begin position="174"/>
        <end position="192"/>
    </location>
</feature>
<dbReference type="Pfam" id="PF01757">
    <property type="entry name" value="Acyl_transf_3"/>
    <property type="match status" value="1"/>
</dbReference>
<feature type="transmembrane region" description="Helical" evidence="1">
    <location>
        <begin position="96"/>
        <end position="114"/>
    </location>
</feature>
<keyword evidence="1" id="KW-0472">Membrane</keyword>
<dbReference type="GO" id="GO:0016747">
    <property type="term" value="F:acyltransferase activity, transferring groups other than amino-acyl groups"/>
    <property type="evidence" value="ECO:0007669"/>
    <property type="project" value="InterPro"/>
</dbReference>
<sequence>MAHSPRDPTGTAYKPRHIDSLEGLRAVASVGIIVTHVGFQTGVDPASHLGAVVSRFDFFVAVFYALSAFLLWRSYGPGTGRLATARGVGKYYRSRIGRIMPAYLVLVVSVIVLLPEATTMTAPQIIANLTLTQIYIPDGLVSGLTHLWSLAVEVAFYAVLPLIALVLARGSKRVRVAVICVVAVISLGWAYLPFVEASPADGVANRQIWPPAYTLWFSVGLLAAEAEGHVGPRLRRVLSVRWPLWICALLIAWIAGREWYGPLGLTHPEPDEFARRIIAGALFAALFVVPPALAPREEFLSGAVMTTLGRWSYSIFLWHVALMAVIFPLSGISYFSGGFVPILVLTVLVTVVVSALSYQFVEVPGQQIVRRIGGRVVSRGEAGRVGS</sequence>
<dbReference type="GO" id="GO:0016020">
    <property type="term" value="C:membrane"/>
    <property type="evidence" value="ECO:0007669"/>
    <property type="project" value="TreeGrafter"/>
</dbReference>
<evidence type="ECO:0000259" key="2">
    <source>
        <dbReference type="Pfam" id="PF01757"/>
    </source>
</evidence>
<keyword evidence="3" id="KW-0012">Acyltransferase</keyword>